<feature type="transmembrane region" description="Helical" evidence="2">
    <location>
        <begin position="265"/>
        <end position="290"/>
    </location>
</feature>
<evidence type="ECO:0000313" key="4">
    <source>
        <dbReference type="Proteomes" id="UP001165065"/>
    </source>
</evidence>
<reference evidence="4" key="1">
    <citation type="journal article" date="2023" name="Commun. Biol.">
        <title>Genome analysis of Parmales, the sister group of diatoms, reveals the evolutionary specialization of diatoms from phago-mixotrophs to photoautotrophs.</title>
        <authorList>
            <person name="Ban H."/>
            <person name="Sato S."/>
            <person name="Yoshikawa S."/>
            <person name="Yamada K."/>
            <person name="Nakamura Y."/>
            <person name="Ichinomiya M."/>
            <person name="Sato N."/>
            <person name="Blanc-Mathieu R."/>
            <person name="Endo H."/>
            <person name="Kuwata A."/>
            <person name="Ogata H."/>
        </authorList>
    </citation>
    <scope>NUCLEOTIDE SEQUENCE [LARGE SCALE GENOMIC DNA]</scope>
</reference>
<comment type="caution">
    <text evidence="3">The sequence shown here is derived from an EMBL/GenBank/DDBJ whole genome shotgun (WGS) entry which is preliminary data.</text>
</comment>
<dbReference type="AlphaFoldDB" id="A0A9W7GJA5"/>
<feature type="transmembrane region" description="Helical" evidence="2">
    <location>
        <begin position="493"/>
        <end position="515"/>
    </location>
</feature>
<feature type="transmembrane region" description="Helical" evidence="2">
    <location>
        <begin position="146"/>
        <end position="165"/>
    </location>
</feature>
<keyword evidence="2" id="KW-0472">Membrane</keyword>
<feature type="transmembrane region" description="Helical" evidence="2">
    <location>
        <begin position="345"/>
        <end position="367"/>
    </location>
</feature>
<feature type="compositionally biased region" description="Basic and acidic residues" evidence="1">
    <location>
        <begin position="51"/>
        <end position="67"/>
    </location>
</feature>
<keyword evidence="2" id="KW-1133">Transmembrane helix</keyword>
<feature type="compositionally biased region" description="Acidic residues" evidence="1">
    <location>
        <begin position="30"/>
        <end position="50"/>
    </location>
</feature>
<feature type="transmembrane region" description="Helical" evidence="2">
    <location>
        <begin position="538"/>
        <end position="558"/>
    </location>
</feature>
<evidence type="ECO:0000256" key="1">
    <source>
        <dbReference type="SAM" id="MobiDB-lite"/>
    </source>
</evidence>
<feature type="region of interest" description="Disordered" evidence="1">
    <location>
        <begin position="22"/>
        <end position="87"/>
    </location>
</feature>
<gene>
    <name evidence="3" type="ORF">TrCOL_g9339</name>
</gene>
<name>A0A9W7GJA5_9STRA</name>
<dbReference type="OrthoDB" id="193089at2759"/>
<feature type="transmembrane region" description="Helical" evidence="2">
    <location>
        <begin position="302"/>
        <end position="324"/>
    </location>
</feature>
<evidence type="ECO:0000313" key="3">
    <source>
        <dbReference type="EMBL" id="GMI45032.1"/>
    </source>
</evidence>
<dbReference type="Proteomes" id="UP001165065">
    <property type="component" value="Unassembled WGS sequence"/>
</dbReference>
<feature type="transmembrane region" description="Helical" evidence="2">
    <location>
        <begin position="180"/>
        <end position="197"/>
    </location>
</feature>
<proteinExistence type="predicted"/>
<accession>A0A9W7GJA5</accession>
<evidence type="ECO:0000256" key="2">
    <source>
        <dbReference type="SAM" id="Phobius"/>
    </source>
</evidence>
<organism evidence="3 4">
    <name type="scientific">Triparma columacea</name>
    <dbReference type="NCBI Taxonomy" id="722753"/>
    <lineage>
        <taxon>Eukaryota</taxon>
        <taxon>Sar</taxon>
        <taxon>Stramenopiles</taxon>
        <taxon>Ochrophyta</taxon>
        <taxon>Bolidophyceae</taxon>
        <taxon>Parmales</taxon>
        <taxon>Triparmaceae</taxon>
        <taxon>Triparma</taxon>
    </lineage>
</organism>
<keyword evidence="4" id="KW-1185">Reference proteome</keyword>
<protein>
    <submittedName>
        <fullName evidence="3">Uncharacterized protein</fullName>
    </submittedName>
</protein>
<sequence length="561" mass="62513">MWVVKGVEKVMSRFMVINSPRSEETPVVENELDGQREDDDSEDHVGDEENMEKKKNGKVEVAKAEDGKEVDDDEGGPPPRRGSILDSVRRASVDAALEVGVQLGAIRPDTDGVKEEAGPTSVKRRPSIAVIDNPITFWRHTFTSNVQGLASALPSCFLILLMKFVNDNLVKFGGFFGDMHVVRCFGCLLYMDALVLVARWERAFTKKMLLTKVPGQITFMVAVSSAFEWKLGPWMFVVATLAFSFGEMCKYIIDMQEQPRPPVTKYMLNSLVIGFVLHGSVVSLISALVVPTKYLAEWKNDMVTMLVTGIVFPVIIFLVRKVFVSWLQKYAAGREGWPDEKKVEFLTTFLSVGSLAILLTPSVLLYFNASVKYALFSALCQVFTEVGGKVWTVWATKKQFKQYIEDLADNAGGKMQKVKVAAFKLSQEAGINHDIANEKDDDIGWAELLRRALALLAIRYHSEIVAEKGCIVTACELAFLYFRDQVDTSGTDLIIIGFVFYVFEMITDCIFVWVMHNMLGVPILSAVPHFKFLSASNLRAQAVLSLMFVTMSNCIAMASSA</sequence>
<keyword evidence="2" id="KW-0812">Transmembrane</keyword>
<dbReference type="EMBL" id="BRYA01001530">
    <property type="protein sequence ID" value="GMI45032.1"/>
    <property type="molecule type" value="Genomic_DNA"/>
</dbReference>
<feature type="transmembrane region" description="Helical" evidence="2">
    <location>
        <begin position="373"/>
        <end position="394"/>
    </location>
</feature>